<dbReference type="SMART" id="SM00342">
    <property type="entry name" value="HTH_ARAC"/>
    <property type="match status" value="1"/>
</dbReference>
<keyword evidence="8" id="KW-1185">Reference proteome</keyword>
<dbReference type="Proteomes" id="UP000197446">
    <property type="component" value="Unassembled WGS sequence"/>
</dbReference>
<feature type="chain" id="PRO_5012468262" evidence="5">
    <location>
        <begin position="25"/>
        <end position="331"/>
    </location>
</feature>
<dbReference type="InterPro" id="IPR050204">
    <property type="entry name" value="AraC_XylS_family_regulators"/>
</dbReference>
<dbReference type="PANTHER" id="PTHR46796">
    <property type="entry name" value="HTH-TYPE TRANSCRIPTIONAL ACTIVATOR RHAS-RELATED"/>
    <property type="match status" value="1"/>
</dbReference>
<dbReference type="GO" id="GO:0043565">
    <property type="term" value="F:sequence-specific DNA binding"/>
    <property type="evidence" value="ECO:0007669"/>
    <property type="project" value="InterPro"/>
</dbReference>
<dbReference type="GO" id="GO:0003700">
    <property type="term" value="F:DNA-binding transcription factor activity"/>
    <property type="evidence" value="ECO:0007669"/>
    <property type="project" value="InterPro"/>
</dbReference>
<keyword evidence="3" id="KW-0804">Transcription</keyword>
<evidence type="ECO:0000259" key="6">
    <source>
        <dbReference type="PROSITE" id="PS01124"/>
    </source>
</evidence>
<dbReference type="EMBL" id="NISI01000010">
    <property type="protein sequence ID" value="OWR02281.1"/>
    <property type="molecule type" value="Genomic_DNA"/>
</dbReference>
<dbReference type="OrthoDB" id="8543772at2"/>
<dbReference type="Pfam" id="PF12833">
    <property type="entry name" value="HTH_18"/>
    <property type="match status" value="1"/>
</dbReference>
<proteinExistence type="predicted"/>
<evidence type="ECO:0000256" key="1">
    <source>
        <dbReference type="ARBA" id="ARBA00023015"/>
    </source>
</evidence>
<feature type="region of interest" description="Disordered" evidence="4">
    <location>
        <begin position="304"/>
        <end position="331"/>
    </location>
</feature>
<comment type="caution">
    <text evidence="7">The sequence shown here is derived from an EMBL/GenBank/DDBJ whole genome shotgun (WGS) entry which is preliminary data.</text>
</comment>
<dbReference type="PROSITE" id="PS00041">
    <property type="entry name" value="HTH_ARAC_FAMILY_1"/>
    <property type="match status" value="1"/>
</dbReference>
<dbReference type="InterPro" id="IPR018060">
    <property type="entry name" value="HTH_AraC"/>
</dbReference>
<dbReference type="RefSeq" id="WP_088485256.1">
    <property type="nucleotide sequence ID" value="NZ_NISI01000010.1"/>
</dbReference>
<dbReference type="CDD" id="cd03136">
    <property type="entry name" value="GATase1_AraC_ArgR_like"/>
    <property type="match status" value="1"/>
</dbReference>
<dbReference type="Gene3D" id="1.10.10.60">
    <property type="entry name" value="Homeodomain-like"/>
    <property type="match status" value="1"/>
</dbReference>
<dbReference type="InterPro" id="IPR009057">
    <property type="entry name" value="Homeodomain-like_sf"/>
</dbReference>
<evidence type="ECO:0000256" key="5">
    <source>
        <dbReference type="SAM" id="SignalP"/>
    </source>
</evidence>
<gene>
    <name evidence="7" type="ORF">CDO81_21350</name>
</gene>
<keyword evidence="1" id="KW-0805">Transcription regulation</keyword>
<protein>
    <submittedName>
        <fullName evidence="7">AraC family transcriptional regulator</fullName>
    </submittedName>
</protein>
<organism evidence="7 8">
    <name type="scientific">Roseateles puraquae</name>
    <dbReference type="NCBI Taxonomy" id="431059"/>
    <lineage>
        <taxon>Bacteria</taxon>
        <taxon>Pseudomonadati</taxon>
        <taxon>Pseudomonadota</taxon>
        <taxon>Betaproteobacteria</taxon>
        <taxon>Burkholderiales</taxon>
        <taxon>Sphaerotilaceae</taxon>
        <taxon>Roseateles</taxon>
    </lineage>
</organism>
<feature type="signal peptide" evidence="5">
    <location>
        <begin position="1"/>
        <end position="24"/>
    </location>
</feature>
<feature type="domain" description="HTH araC/xylS-type" evidence="6">
    <location>
        <begin position="218"/>
        <end position="316"/>
    </location>
</feature>
<dbReference type="AlphaFoldDB" id="A0A254N268"/>
<keyword evidence="5" id="KW-0732">Signal</keyword>
<evidence type="ECO:0000256" key="3">
    <source>
        <dbReference type="ARBA" id="ARBA00023163"/>
    </source>
</evidence>
<name>A0A254N268_9BURK</name>
<dbReference type="PROSITE" id="PS01124">
    <property type="entry name" value="HTH_ARAC_FAMILY_2"/>
    <property type="match status" value="1"/>
</dbReference>
<evidence type="ECO:0000313" key="7">
    <source>
        <dbReference type="EMBL" id="OWR02281.1"/>
    </source>
</evidence>
<accession>A0A254N268</accession>
<keyword evidence="2" id="KW-0238">DNA-binding</keyword>
<evidence type="ECO:0000313" key="8">
    <source>
        <dbReference type="Proteomes" id="UP000197446"/>
    </source>
</evidence>
<dbReference type="Gene3D" id="3.40.50.880">
    <property type="match status" value="1"/>
</dbReference>
<dbReference type="SUPFAM" id="SSF52317">
    <property type="entry name" value="Class I glutamine amidotransferase-like"/>
    <property type="match status" value="1"/>
</dbReference>
<dbReference type="SUPFAM" id="SSF46689">
    <property type="entry name" value="Homeodomain-like"/>
    <property type="match status" value="2"/>
</dbReference>
<dbReference type="InterPro" id="IPR018062">
    <property type="entry name" value="HTH_AraC-typ_CS"/>
</dbReference>
<dbReference type="InterPro" id="IPR029062">
    <property type="entry name" value="Class_I_gatase-like"/>
</dbReference>
<sequence>MTPPPVLRRVALLPQPGFSMLALAGVLDGLAAANELQDEVIWRAECLSVTGGLVMSGNGTAVQTAALPPQADWHAVFLVTADTGPCEPALATWLKRWAAEGRVLAGIDAGAAQLAACGLLDGQRACADWPLLDGLANDHPAVAWASGLWAISDEGRRLSCAGALASVDLCGAWLASLHGERFGQELAQWLGVQGLRPQDERQRAGYSERRGAGSPKLAEALALMEANLAEPLPTEDVAQLVGVSRRQLERLFKQHLDTLPSRHYLALRLARAQRLLQQSSQSILQIGLSCGFSSGPHFSNAYKSHFGHTPRDERSRRAQAWRTPALPGDSA</sequence>
<reference evidence="7 8" key="1">
    <citation type="journal article" date="2007" name="Int. J. Syst. Evol. Microbiol.">
        <title>Description of Pelomonas aquatica sp. nov. and Pelomonas puraquae sp. nov., isolated from industrial and haemodialysis water.</title>
        <authorList>
            <person name="Gomila M."/>
            <person name="Bowien B."/>
            <person name="Falsen E."/>
            <person name="Moore E.R."/>
            <person name="Lalucat J."/>
        </authorList>
    </citation>
    <scope>NUCLEOTIDE SEQUENCE [LARGE SCALE GENOMIC DNA]</scope>
    <source>
        <strain evidence="7 8">CCUG 52769</strain>
    </source>
</reference>
<evidence type="ECO:0000256" key="2">
    <source>
        <dbReference type="ARBA" id="ARBA00023125"/>
    </source>
</evidence>
<evidence type="ECO:0000256" key="4">
    <source>
        <dbReference type="SAM" id="MobiDB-lite"/>
    </source>
</evidence>